<feature type="transmembrane region" description="Helical" evidence="6">
    <location>
        <begin position="245"/>
        <end position="270"/>
    </location>
</feature>
<dbReference type="AlphaFoldDB" id="A0A420WN13"/>
<dbReference type="GO" id="GO:0015658">
    <property type="term" value="F:branched-chain amino acid transmembrane transporter activity"/>
    <property type="evidence" value="ECO:0007669"/>
    <property type="project" value="InterPro"/>
</dbReference>
<dbReference type="Proteomes" id="UP000277424">
    <property type="component" value="Unassembled WGS sequence"/>
</dbReference>
<sequence>MLSPALKRGFLLLLLALLAAAPFFPHIIYPIFLMKMMCFALFACAFNLLLGHAGIVSFGHAAFFGGSAYITGYALREMGLSTELAILAGMLFSTILGAAIGALAIRRQGIYLAMITLALAQMVYFIFLQTPFTGAEDGMQPIPRGHLFGIIDLSSDTRLYFLVLACVAGGLWLVNRIVNSPFGEVLRAIREHEPRARSMGYAVERYKILVFALSAGLSGLAGSLKCVTFRLASLTDVHWHTSGDVILMTLLGGMNSVFGPAIGAVLISLLRHYFDALGAWVTVVIGVIFILCVLVFRRGVLGEINHLLSRRPSVQHPAARPTFKEEPNAQI</sequence>
<feature type="transmembrane region" description="Helical" evidence="6">
    <location>
        <begin position="39"/>
        <end position="64"/>
    </location>
</feature>
<dbReference type="OrthoDB" id="9804361at2"/>
<dbReference type="GO" id="GO:0005886">
    <property type="term" value="C:plasma membrane"/>
    <property type="evidence" value="ECO:0007669"/>
    <property type="project" value="UniProtKB-SubCell"/>
</dbReference>
<evidence type="ECO:0000256" key="1">
    <source>
        <dbReference type="ARBA" id="ARBA00004651"/>
    </source>
</evidence>
<evidence type="ECO:0000256" key="2">
    <source>
        <dbReference type="ARBA" id="ARBA00022475"/>
    </source>
</evidence>
<dbReference type="PANTHER" id="PTHR30482">
    <property type="entry name" value="HIGH-AFFINITY BRANCHED-CHAIN AMINO ACID TRANSPORT SYSTEM PERMEASE"/>
    <property type="match status" value="1"/>
</dbReference>
<organism evidence="7 8">
    <name type="scientific">Oceanibaculum indicum</name>
    <dbReference type="NCBI Taxonomy" id="526216"/>
    <lineage>
        <taxon>Bacteria</taxon>
        <taxon>Pseudomonadati</taxon>
        <taxon>Pseudomonadota</taxon>
        <taxon>Alphaproteobacteria</taxon>
        <taxon>Rhodospirillales</taxon>
        <taxon>Oceanibaculaceae</taxon>
        <taxon>Oceanibaculum</taxon>
    </lineage>
</organism>
<dbReference type="InterPro" id="IPR001851">
    <property type="entry name" value="ABC_transp_permease"/>
</dbReference>
<dbReference type="CDD" id="cd06581">
    <property type="entry name" value="TM_PBP1_LivM_like"/>
    <property type="match status" value="1"/>
</dbReference>
<feature type="transmembrane region" description="Helical" evidence="6">
    <location>
        <begin position="12"/>
        <end position="32"/>
    </location>
</feature>
<feature type="transmembrane region" description="Helical" evidence="6">
    <location>
        <begin position="159"/>
        <end position="178"/>
    </location>
</feature>
<accession>A0A420WN13</accession>
<feature type="transmembrane region" description="Helical" evidence="6">
    <location>
        <begin position="84"/>
        <end position="103"/>
    </location>
</feature>
<reference evidence="7 8" key="1">
    <citation type="submission" date="2018-10" db="EMBL/GenBank/DDBJ databases">
        <title>Comparative analysis of microorganisms from saline springs in Andes Mountain Range, Colombia.</title>
        <authorList>
            <person name="Rubin E."/>
        </authorList>
    </citation>
    <scope>NUCLEOTIDE SEQUENCE [LARGE SCALE GENOMIC DNA]</scope>
    <source>
        <strain evidence="7 8">USBA 36</strain>
    </source>
</reference>
<keyword evidence="4 6" id="KW-1133">Transmembrane helix</keyword>
<keyword evidence="3 6" id="KW-0812">Transmembrane</keyword>
<protein>
    <submittedName>
        <fullName evidence="7">Branched-chain amino acid transport system permease protein</fullName>
    </submittedName>
</protein>
<dbReference type="EMBL" id="RBIG01000001">
    <property type="protein sequence ID" value="RKQ72312.1"/>
    <property type="molecule type" value="Genomic_DNA"/>
</dbReference>
<dbReference type="PANTHER" id="PTHR30482:SF17">
    <property type="entry name" value="ABC TRANSPORTER ATP-BINDING PROTEIN"/>
    <property type="match status" value="1"/>
</dbReference>
<comment type="subcellular location">
    <subcellularLocation>
        <location evidence="1">Cell membrane</location>
        <topology evidence="1">Multi-pass membrane protein</topology>
    </subcellularLocation>
</comment>
<proteinExistence type="predicted"/>
<feature type="transmembrane region" description="Helical" evidence="6">
    <location>
        <begin position="110"/>
        <end position="127"/>
    </location>
</feature>
<evidence type="ECO:0000256" key="6">
    <source>
        <dbReference type="SAM" id="Phobius"/>
    </source>
</evidence>
<keyword evidence="2" id="KW-1003">Cell membrane</keyword>
<feature type="transmembrane region" description="Helical" evidence="6">
    <location>
        <begin position="208"/>
        <end position="233"/>
    </location>
</feature>
<gene>
    <name evidence="7" type="ORF">BCL74_0075</name>
</gene>
<evidence type="ECO:0000256" key="4">
    <source>
        <dbReference type="ARBA" id="ARBA00022989"/>
    </source>
</evidence>
<name>A0A420WN13_9PROT</name>
<keyword evidence="5 6" id="KW-0472">Membrane</keyword>
<dbReference type="InterPro" id="IPR043428">
    <property type="entry name" value="LivM-like"/>
</dbReference>
<dbReference type="RefSeq" id="WP_008942930.1">
    <property type="nucleotide sequence ID" value="NZ_RBIG01000001.1"/>
</dbReference>
<evidence type="ECO:0000256" key="5">
    <source>
        <dbReference type="ARBA" id="ARBA00023136"/>
    </source>
</evidence>
<evidence type="ECO:0000256" key="3">
    <source>
        <dbReference type="ARBA" id="ARBA00022692"/>
    </source>
</evidence>
<feature type="transmembrane region" description="Helical" evidence="6">
    <location>
        <begin position="277"/>
        <end position="296"/>
    </location>
</feature>
<evidence type="ECO:0000313" key="7">
    <source>
        <dbReference type="EMBL" id="RKQ72312.1"/>
    </source>
</evidence>
<comment type="caution">
    <text evidence="7">The sequence shown here is derived from an EMBL/GenBank/DDBJ whole genome shotgun (WGS) entry which is preliminary data.</text>
</comment>
<evidence type="ECO:0000313" key="8">
    <source>
        <dbReference type="Proteomes" id="UP000277424"/>
    </source>
</evidence>
<dbReference type="Pfam" id="PF02653">
    <property type="entry name" value="BPD_transp_2"/>
    <property type="match status" value="1"/>
</dbReference>